<organism evidence="2 3">
    <name type="scientific">Xenorhabdus budapestensis</name>
    <dbReference type="NCBI Taxonomy" id="290110"/>
    <lineage>
        <taxon>Bacteria</taxon>
        <taxon>Pseudomonadati</taxon>
        <taxon>Pseudomonadota</taxon>
        <taxon>Gammaproteobacteria</taxon>
        <taxon>Enterobacterales</taxon>
        <taxon>Morganellaceae</taxon>
        <taxon>Xenorhabdus</taxon>
    </lineage>
</organism>
<keyword evidence="1" id="KW-0472">Membrane</keyword>
<evidence type="ECO:0000313" key="2">
    <source>
        <dbReference type="EMBL" id="QTL40324.1"/>
    </source>
</evidence>
<proteinExistence type="predicted"/>
<evidence type="ECO:0000256" key="1">
    <source>
        <dbReference type="SAM" id="Phobius"/>
    </source>
</evidence>
<keyword evidence="3" id="KW-1185">Reference proteome</keyword>
<keyword evidence="1" id="KW-0812">Transmembrane</keyword>
<gene>
    <name evidence="2" type="ORF">HGO23_02615</name>
</gene>
<dbReference type="Proteomes" id="UP000665047">
    <property type="component" value="Chromosome"/>
</dbReference>
<evidence type="ECO:0000313" key="3">
    <source>
        <dbReference type="Proteomes" id="UP000665047"/>
    </source>
</evidence>
<feature type="transmembrane region" description="Helical" evidence="1">
    <location>
        <begin position="54"/>
        <end position="76"/>
    </location>
</feature>
<feature type="transmembrane region" description="Helical" evidence="1">
    <location>
        <begin position="96"/>
        <end position="114"/>
    </location>
</feature>
<accession>A0ABX7VNZ2</accession>
<sequence length="117" mass="13172">MMPIAAVIKKAQSHQWLVTLVIQLYQVGSTLLLAEQCKKENSKMKKNKMKSIAIMCYLSFSFFLAVFLLSVISQAFSLWFIDKADIFCSIKDNIGVHLQIGGAGALAGFVLWLFKMY</sequence>
<protein>
    <submittedName>
        <fullName evidence="2">Uncharacterized protein</fullName>
    </submittedName>
</protein>
<dbReference type="EMBL" id="CP072455">
    <property type="protein sequence ID" value="QTL40324.1"/>
    <property type="molecule type" value="Genomic_DNA"/>
</dbReference>
<keyword evidence="1" id="KW-1133">Transmembrane helix</keyword>
<reference evidence="2 3" key="1">
    <citation type="submission" date="2021-03" db="EMBL/GenBank/DDBJ databases">
        <title>Complete Genome Sequence Data of Xenorhabdus budapestensis strain C72, a Candidate Biological Control Agent, from China.</title>
        <authorList>
            <person name="LI B."/>
            <person name="WANG S."/>
            <person name="QIU D."/>
        </authorList>
    </citation>
    <scope>NUCLEOTIDE SEQUENCE [LARGE SCALE GENOMIC DNA]</scope>
    <source>
        <strain evidence="2 3">C-7-2</strain>
    </source>
</reference>
<dbReference type="RefSeq" id="WP_209027876.1">
    <property type="nucleotide sequence ID" value="NZ_CP072455.1"/>
</dbReference>
<name>A0ABX7VNZ2_XENBU</name>